<gene>
    <name evidence="2" type="ORF">C4N9_02850</name>
</gene>
<feature type="transmembrane region" description="Helical" evidence="1">
    <location>
        <begin position="16"/>
        <end position="36"/>
    </location>
</feature>
<keyword evidence="1" id="KW-1133">Transmembrane helix</keyword>
<proteinExistence type="predicted"/>
<dbReference type="RefSeq" id="WP_109531798.1">
    <property type="nucleotide sequence ID" value="NZ_CAXPUO010000092.1"/>
</dbReference>
<feature type="transmembrane region" description="Helical" evidence="1">
    <location>
        <begin position="42"/>
        <end position="62"/>
    </location>
</feature>
<evidence type="ECO:0000313" key="3">
    <source>
        <dbReference type="Proteomes" id="UP000244940"/>
    </source>
</evidence>
<dbReference type="OrthoDB" id="7866995at2"/>
<keyword evidence="3" id="KW-1185">Reference proteome</keyword>
<dbReference type="EMBL" id="QEYD01000002">
    <property type="protein sequence ID" value="PWE30722.1"/>
    <property type="molecule type" value="Genomic_DNA"/>
</dbReference>
<comment type="caution">
    <text evidence="2">The sequence shown here is derived from an EMBL/GenBank/DDBJ whole genome shotgun (WGS) entry which is preliminary data.</text>
</comment>
<accession>A0A2U2CFU7</accession>
<keyword evidence="1" id="KW-0812">Transmembrane</keyword>
<sequence length="65" mass="7259">MNLKWWLSTAEPRSRYVLLVAIGVVLMMTLTYSIWYPGGRGMAAFAAICAVILSHVSAKLVMRSR</sequence>
<evidence type="ECO:0000313" key="2">
    <source>
        <dbReference type="EMBL" id="PWE30722.1"/>
    </source>
</evidence>
<organism evidence="2 3">
    <name type="scientific">Pararhodobacter marinus</name>
    <dbReference type="NCBI Taxonomy" id="2184063"/>
    <lineage>
        <taxon>Bacteria</taxon>
        <taxon>Pseudomonadati</taxon>
        <taxon>Pseudomonadota</taxon>
        <taxon>Alphaproteobacteria</taxon>
        <taxon>Rhodobacterales</taxon>
        <taxon>Paracoccaceae</taxon>
        <taxon>Pararhodobacter</taxon>
    </lineage>
</organism>
<keyword evidence="1" id="KW-0472">Membrane</keyword>
<evidence type="ECO:0000256" key="1">
    <source>
        <dbReference type="SAM" id="Phobius"/>
    </source>
</evidence>
<name>A0A2U2CFU7_9RHOB</name>
<protein>
    <submittedName>
        <fullName evidence="2">Uncharacterized protein</fullName>
    </submittedName>
</protein>
<dbReference type="GeneID" id="94363821"/>
<dbReference type="AlphaFoldDB" id="A0A2U2CFU7"/>
<dbReference type="Proteomes" id="UP000244940">
    <property type="component" value="Unassembled WGS sequence"/>
</dbReference>
<reference evidence="2 3" key="1">
    <citation type="submission" date="2018-05" db="EMBL/GenBank/DDBJ databases">
        <title>Pararhodobacter marina sp. nov., isolated from deep-sea water of the Indian Ocean.</title>
        <authorList>
            <person name="Lai Q.Sr."/>
            <person name="Liu X."/>
            <person name="Shao Z."/>
        </authorList>
    </citation>
    <scope>NUCLEOTIDE SEQUENCE [LARGE SCALE GENOMIC DNA]</scope>
    <source>
        <strain evidence="2 3">CIC4N-9</strain>
    </source>
</reference>